<comment type="subcellular location">
    <subcellularLocation>
        <location evidence="1 12">Secreted</location>
    </subcellularLocation>
</comment>
<dbReference type="GO" id="GO:0018996">
    <property type="term" value="P:molting cycle, collagen and cuticulin-based cuticle"/>
    <property type="evidence" value="ECO:0007669"/>
    <property type="project" value="InterPro"/>
</dbReference>
<dbReference type="PRINTS" id="PR00480">
    <property type="entry name" value="ASTACIN"/>
</dbReference>
<dbReference type="PROSITE" id="PS00022">
    <property type="entry name" value="EGF_1"/>
    <property type="match status" value="1"/>
</dbReference>
<proteinExistence type="predicted"/>
<dbReference type="InterPro" id="IPR000859">
    <property type="entry name" value="CUB_dom"/>
</dbReference>
<keyword evidence="19" id="KW-1185">Reference proteome</keyword>
<dbReference type="PROSITE" id="PS01186">
    <property type="entry name" value="EGF_2"/>
    <property type="match status" value="1"/>
</dbReference>
<feature type="binding site" evidence="14">
    <location>
        <position position="229"/>
    </location>
    <ligand>
        <name>Zn(2+)</name>
        <dbReference type="ChEBI" id="CHEBI:29105"/>
        <note>catalytic</note>
    </ligand>
</feature>
<feature type="chain" id="PRO_5038164656" description="Zinc metalloproteinase" evidence="12 15">
    <location>
        <begin position="25"/>
        <end position="710"/>
    </location>
</feature>
<dbReference type="InterPro" id="IPR036383">
    <property type="entry name" value="TSP1_rpt_sf"/>
</dbReference>
<dbReference type="FunFam" id="3.40.390.10:FF:000083">
    <property type="entry name" value="Zinc metalloproteinase"/>
    <property type="match status" value="1"/>
</dbReference>
<evidence type="ECO:0000313" key="19">
    <source>
        <dbReference type="Proteomes" id="UP000887540"/>
    </source>
</evidence>
<dbReference type="Proteomes" id="UP000887540">
    <property type="component" value="Unplaced"/>
</dbReference>
<feature type="signal peptide" evidence="12 15">
    <location>
        <begin position="1"/>
        <end position="24"/>
    </location>
</feature>
<evidence type="ECO:0000256" key="7">
    <source>
        <dbReference type="ARBA" id="ARBA00022801"/>
    </source>
</evidence>
<evidence type="ECO:0000256" key="12">
    <source>
        <dbReference type="PIRNR" id="PIRNR036365"/>
    </source>
</evidence>
<dbReference type="InterPro" id="IPR000884">
    <property type="entry name" value="TSP1_rpt"/>
</dbReference>
<keyword evidence="5 14" id="KW-0479">Metal-binding</keyword>
<dbReference type="InterPro" id="IPR024079">
    <property type="entry name" value="MetalloPept_cat_dom_sf"/>
</dbReference>
<keyword evidence="4 14" id="KW-0645">Protease</keyword>
<keyword evidence="6 12" id="KW-0732">Signal</keyword>
<dbReference type="PANTHER" id="PTHR10127:SF810">
    <property type="entry name" value="ZINC METALLOPROTEINASE NAS-38"/>
    <property type="match status" value="1"/>
</dbReference>
<dbReference type="Gene3D" id="3.40.390.10">
    <property type="entry name" value="Collagenase (Catalytic Domain)"/>
    <property type="match status" value="1"/>
</dbReference>
<feature type="binding site" evidence="14">
    <location>
        <position position="219"/>
    </location>
    <ligand>
        <name>Zn(2+)</name>
        <dbReference type="ChEBI" id="CHEBI:29105"/>
        <note>catalytic</note>
    </ligand>
</feature>
<dbReference type="WBParaSite" id="ACRNAN_scaffold3153.g22507.t1">
    <property type="protein sequence ID" value="ACRNAN_scaffold3153.g22507.t1"/>
    <property type="gene ID" value="ACRNAN_scaffold3153.g22507"/>
</dbReference>
<feature type="domain" description="CUB" evidence="17">
    <location>
        <begin position="365"/>
        <end position="479"/>
    </location>
</feature>
<dbReference type="SMART" id="SM00042">
    <property type="entry name" value="CUB"/>
    <property type="match status" value="1"/>
</dbReference>
<feature type="active site" evidence="14">
    <location>
        <position position="220"/>
    </location>
</feature>
<dbReference type="Gene3D" id="2.20.100.10">
    <property type="entry name" value="Thrombospondin type-1 (TSP1) repeat"/>
    <property type="match status" value="1"/>
</dbReference>
<keyword evidence="11" id="KW-0325">Glycoprotein</keyword>
<dbReference type="InterPro" id="IPR001506">
    <property type="entry name" value="Peptidase_M12A"/>
</dbReference>
<dbReference type="PANTHER" id="PTHR10127">
    <property type="entry name" value="DISCOIDIN, CUB, EGF, LAMININ , AND ZINC METALLOPROTEASE DOMAIN CONTAINING"/>
    <property type="match status" value="1"/>
</dbReference>
<evidence type="ECO:0000256" key="4">
    <source>
        <dbReference type="ARBA" id="ARBA00022670"/>
    </source>
</evidence>
<evidence type="ECO:0000256" key="8">
    <source>
        <dbReference type="ARBA" id="ARBA00022833"/>
    </source>
</evidence>
<dbReference type="Gene3D" id="2.60.120.290">
    <property type="entry name" value="Spermadhesin, CUB domain"/>
    <property type="match status" value="1"/>
</dbReference>
<feature type="compositionally biased region" description="Low complexity" evidence="16">
    <location>
        <begin position="534"/>
        <end position="559"/>
    </location>
</feature>
<evidence type="ECO:0000256" key="1">
    <source>
        <dbReference type="ARBA" id="ARBA00004613"/>
    </source>
</evidence>
<dbReference type="SMART" id="SM00209">
    <property type="entry name" value="TSP1"/>
    <property type="match status" value="1"/>
</dbReference>
<evidence type="ECO:0000256" key="3">
    <source>
        <dbReference type="ARBA" id="ARBA00022536"/>
    </source>
</evidence>
<reference evidence="20" key="1">
    <citation type="submission" date="2022-11" db="UniProtKB">
        <authorList>
            <consortium name="WormBaseParasite"/>
        </authorList>
    </citation>
    <scope>IDENTIFICATION</scope>
</reference>
<keyword evidence="3" id="KW-0245">EGF-like domain</keyword>
<evidence type="ECO:0000256" key="6">
    <source>
        <dbReference type="ARBA" id="ARBA00022729"/>
    </source>
</evidence>
<comment type="cofactor">
    <cofactor evidence="14 15">
        <name>Zn(2+)</name>
        <dbReference type="ChEBI" id="CHEBI:29105"/>
    </cofactor>
    <text evidence="14 15">Binds 1 zinc ion per subunit.</text>
</comment>
<dbReference type="InterPro" id="IPR034035">
    <property type="entry name" value="Astacin-like_dom"/>
</dbReference>
<feature type="compositionally biased region" description="Polar residues" evidence="16">
    <location>
        <begin position="486"/>
        <end position="497"/>
    </location>
</feature>
<evidence type="ECO:0000256" key="2">
    <source>
        <dbReference type="ARBA" id="ARBA00022525"/>
    </source>
</evidence>
<dbReference type="GO" id="GO:0006508">
    <property type="term" value="P:proteolysis"/>
    <property type="evidence" value="ECO:0007669"/>
    <property type="project" value="UniProtKB-KW"/>
</dbReference>
<dbReference type="GO" id="GO:0005576">
    <property type="term" value="C:extracellular region"/>
    <property type="evidence" value="ECO:0007669"/>
    <property type="project" value="UniProtKB-SubCell"/>
</dbReference>
<dbReference type="GO" id="GO:0008270">
    <property type="term" value="F:zinc ion binding"/>
    <property type="evidence" value="ECO:0007669"/>
    <property type="project" value="UniProtKB-UniRule"/>
</dbReference>
<evidence type="ECO:0000259" key="18">
    <source>
        <dbReference type="PROSITE" id="PS51864"/>
    </source>
</evidence>
<dbReference type="SMART" id="SM00235">
    <property type="entry name" value="ZnMc"/>
    <property type="match status" value="1"/>
</dbReference>
<accession>A0A914DP47</accession>
<dbReference type="SUPFAM" id="SSF55486">
    <property type="entry name" value="Metalloproteases ('zincins'), catalytic domain"/>
    <property type="match status" value="1"/>
</dbReference>
<evidence type="ECO:0000313" key="20">
    <source>
        <dbReference type="WBParaSite" id="ACRNAN_scaffold3153.g22507.t1"/>
    </source>
</evidence>
<evidence type="ECO:0000256" key="13">
    <source>
        <dbReference type="PROSITE-ProRule" id="PRU00059"/>
    </source>
</evidence>
<keyword evidence="9 14" id="KW-0482">Metalloprotease</keyword>
<dbReference type="CDD" id="cd00041">
    <property type="entry name" value="CUB"/>
    <property type="match status" value="1"/>
</dbReference>
<evidence type="ECO:0000256" key="16">
    <source>
        <dbReference type="SAM" id="MobiDB-lite"/>
    </source>
</evidence>
<keyword evidence="10" id="KW-1015">Disulfide bond</keyword>
<dbReference type="InterPro" id="IPR035914">
    <property type="entry name" value="Sperma_CUB_dom_sf"/>
</dbReference>
<dbReference type="AlphaFoldDB" id="A0A914DP47"/>
<keyword evidence="8 14" id="KW-0862">Zinc</keyword>
<dbReference type="InterPro" id="IPR017050">
    <property type="entry name" value="Metallopeptidase_nem"/>
</dbReference>
<evidence type="ECO:0000256" key="11">
    <source>
        <dbReference type="ARBA" id="ARBA00023180"/>
    </source>
</evidence>
<dbReference type="Pfam" id="PF00431">
    <property type="entry name" value="CUB"/>
    <property type="match status" value="1"/>
</dbReference>
<comment type="caution">
    <text evidence="13">Lacks conserved residue(s) required for the propagation of feature annotation.</text>
</comment>
<evidence type="ECO:0000256" key="5">
    <source>
        <dbReference type="ARBA" id="ARBA00022723"/>
    </source>
</evidence>
<dbReference type="GO" id="GO:0004222">
    <property type="term" value="F:metalloendopeptidase activity"/>
    <property type="evidence" value="ECO:0007669"/>
    <property type="project" value="UniProtKB-UniRule"/>
</dbReference>
<dbReference type="InterPro" id="IPR000742">
    <property type="entry name" value="EGF"/>
</dbReference>
<organism evidence="19 20">
    <name type="scientific">Acrobeloides nanus</name>
    <dbReference type="NCBI Taxonomy" id="290746"/>
    <lineage>
        <taxon>Eukaryota</taxon>
        <taxon>Metazoa</taxon>
        <taxon>Ecdysozoa</taxon>
        <taxon>Nematoda</taxon>
        <taxon>Chromadorea</taxon>
        <taxon>Rhabditida</taxon>
        <taxon>Tylenchina</taxon>
        <taxon>Cephalobomorpha</taxon>
        <taxon>Cephaloboidea</taxon>
        <taxon>Cephalobidae</taxon>
        <taxon>Acrobeloides</taxon>
    </lineage>
</organism>
<dbReference type="PROSITE" id="PS50092">
    <property type="entry name" value="TSP1"/>
    <property type="match status" value="1"/>
</dbReference>
<protein>
    <recommendedName>
        <fullName evidence="12">Zinc metalloproteinase</fullName>
    </recommendedName>
</protein>
<feature type="binding site" evidence="14">
    <location>
        <position position="223"/>
    </location>
    <ligand>
        <name>Zn(2+)</name>
        <dbReference type="ChEBI" id="CHEBI:29105"/>
        <note>catalytic</note>
    </ligand>
</feature>
<evidence type="ECO:0000256" key="9">
    <source>
        <dbReference type="ARBA" id="ARBA00023049"/>
    </source>
</evidence>
<keyword evidence="2 12" id="KW-0964">Secreted</keyword>
<dbReference type="PIRSF" id="PIRSF036365">
    <property type="entry name" value="Astacin_nematoda"/>
    <property type="match status" value="1"/>
</dbReference>
<evidence type="ECO:0000256" key="15">
    <source>
        <dbReference type="RuleBase" id="RU361183"/>
    </source>
</evidence>
<dbReference type="Pfam" id="PF01400">
    <property type="entry name" value="Astacin"/>
    <property type="match status" value="1"/>
</dbReference>
<evidence type="ECO:0000256" key="14">
    <source>
        <dbReference type="PROSITE-ProRule" id="PRU01211"/>
    </source>
</evidence>
<sequence length="710" mass="79483">MRVFTVSLVIFLLFSTDFEFYALADKSPRTKKASKAALDRIKRLLTAKAERENAQNDAVVLEDDVPLRNPDAKPHHNELLVNDPEQYFQGDVELSEQQADGIQEELVEVLNDPLVQIDEPVRKKRKVGKEPLYKRWDRTRPIGYDFADNIPESTRAKIREALQLWEQNTCIRFLENGPDVDRLEFFDGGGCSSFVGLTGGTQGISIATPGCDHVGIISHEIGHSLGIFHEQARPDQQNHIMVHYNNIPISRWNNFHPVSSNQAETFDLPYDAGSVMHYGAFGFASNPYRPAISTLDPHLQSTIGQRAGPAFLDFESINIAYGCLNHCPQIRCEHGGYPFPNDCSRCACPPGFSGSHCEQVEPSNCGAEFLVSKLPIFITSPDFPSFFPSSSKCVWLLKAPEGGKVFVQFQQIFHYQCEDTCDKSYVELKTGKDFRVTGYRFCCSVLPLDLFESDQNEMVLIHNGFGEQGRGFKAKIWSTHDHPSTPFITTTDSSPTTIEPPDMPSETTTDKIVFPPWLTRPHPRRVNTTPATVPPTIETTLETTPDTTTPFTTQTMSTTDSMPSTVIVGFTFLPTPAPPIVPPFVPIDSCDCGPWSEWLGVCTQECGGCGRRARTRKCKTETCRKEERRACNFDACPPGTNFLFNNAEFHILWKGCCVGLIRNQDKCTAYDNDANPFLKLISSLLTAQDGRRNGTTRHTSKNLTDYYDNL</sequence>
<keyword evidence="7 14" id="KW-0378">Hydrolase</keyword>
<evidence type="ECO:0000259" key="17">
    <source>
        <dbReference type="PROSITE" id="PS01180"/>
    </source>
</evidence>
<dbReference type="PROSITE" id="PS01180">
    <property type="entry name" value="CUB"/>
    <property type="match status" value="1"/>
</dbReference>
<feature type="domain" description="Peptidase M12A" evidence="18">
    <location>
        <begin position="125"/>
        <end position="328"/>
    </location>
</feature>
<dbReference type="CDD" id="cd04280">
    <property type="entry name" value="ZnMc_astacin_like"/>
    <property type="match status" value="1"/>
</dbReference>
<dbReference type="InterPro" id="IPR006026">
    <property type="entry name" value="Peptidase_Metallo"/>
</dbReference>
<dbReference type="PROSITE" id="PS51864">
    <property type="entry name" value="ASTACIN"/>
    <property type="match status" value="1"/>
</dbReference>
<evidence type="ECO:0000256" key="10">
    <source>
        <dbReference type="ARBA" id="ARBA00023157"/>
    </source>
</evidence>
<feature type="region of interest" description="Disordered" evidence="16">
    <location>
        <begin position="484"/>
        <end position="559"/>
    </location>
</feature>
<name>A0A914DP47_9BILA</name>
<dbReference type="SUPFAM" id="SSF49854">
    <property type="entry name" value="Spermadhesin, CUB domain"/>
    <property type="match status" value="1"/>
</dbReference>